<sequence>MDEPRTGQAADVLTAAILKQAAQEGRTQNLCWFCGAEQPAVKEHWAGVHLEKVVRQSTSRRESNILNVLVPRCESCYRIHRRMTWVIRYTLIAFFAPIVLMMLGIAPETNNAWFYSLMEFIMLSALVVLALGTALYHITFPKHTHRRNYEHQYPAVLEAKRQGYLGFWGRFFQS</sequence>
<organism evidence="2">
    <name type="scientific">bioreactor metagenome</name>
    <dbReference type="NCBI Taxonomy" id="1076179"/>
    <lineage>
        <taxon>unclassified sequences</taxon>
        <taxon>metagenomes</taxon>
        <taxon>ecological metagenomes</taxon>
    </lineage>
</organism>
<reference evidence="2" key="1">
    <citation type="submission" date="2019-08" db="EMBL/GenBank/DDBJ databases">
        <authorList>
            <person name="Kucharzyk K."/>
            <person name="Murdoch R.W."/>
            <person name="Higgins S."/>
            <person name="Loffler F."/>
        </authorList>
    </citation>
    <scope>NUCLEOTIDE SEQUENCE</scope>
</reference>
<proteinExistence type="predicted"/>
<protein>
    <submittedName>
        <fullName evidence="2">Uncharacterized protein</fullName>
    </submittedName>
</protein>
<keyword evidence="1" id="KW-0472">Membrane</keyword>
<comment type="caution">
    <text evidence="2">The sequence shown here is derived from an EMBL/GenBank/DDBJ whole genome shotgun (WGS) entry which is preliminary data.</text>
</comment>
<gene>
    <name evidence="2" type="ORF">SDC9_82007</name>
</gene>
<keyword evidence="1" id="KW-0812">Transmembrane</keyword>
<accession>A0A644Z3C8</accession>
<name>A0A644Z3C8_9ZZZZ</name>
<dbReference type="AlphaFoldDB" id="A0A644Z3C8"/>
<keyword evidence="1" id="KW-1133">Transmembrane helix</keyword>
<feature type="transmembrane region" description="Helical" evidence="1">
    <location>
        <begin position="86"/>
        <end position="106"/>
    </location>
</feature>
<evidence type="ECO:0000313" key="2">
    <source>
        <dbReference type="EMBL" id="MPM35415.1"/>
    </source>
</evidence>
<dbReference type="EMBL" id="VSSQ01007279">
    <property type="protein sequence ID" value="MPM35415.1"/>
    <property type="molecule type" value="Genomic_DNA"/>
</dbReference>
<evidence type="ECO:0000256" key="1">
    <source>
        <dbReference type="SAM" id="Phobius"/>
    </source>
</evidence>
<feature type="transmembrane region" description="Helical" evidence="1">
    <location>
        <begin position="112"/>
        <end position="138"/>
    </location>
</feature>